<accession>K8EU43</accession>
<dbReference type="CDD" id="cd01414">
    <property type="entry name" value="SAICAR_synt_Sc"/>
    <property type="match status" value="1"/>
</dbReference>
<feature type="compositionally biased region" description="Low complexity" evidence="8">
    <location>
        <begin position="12"/>
        <end position="38"/>
    </location>
</feature>
<evidence type="ECO:0000256" key="3">
    <source>
        <dbReference type="ARBA" id="ARBA00022598"/>
    </source>
</evidence>
<dbReference type="PANTHER" id="PTHR43700:SF1">
    <property type="entry name" value="PHOSPHORIBOSYLAMINOIMIDAZOLE-SUCCINOCARBOXAMIDE SYNTHASE"/>
    <property type="match status" value="1"/>
</dbReference>
<dbReference type="PROSITE" id="PS01058">
    <property type="entry name" value="SAICAR_SYNTHETASE_2"/>
    <property type="match status" value="1"/>
</dbReference>
<evidence type="ECO:0000313" key="10">
    <source>
        <dbReference type="EMBL" id="CCO15960.1"/>
    </source>
</evidence>
<reference evidence="10 11" key="1">
    <citation type="submission" date="2011-10" db="EMBL/GenBank/DDBJ databases">
        <authorList>
            <person name="Genoscope - CEA"/>
        </authorList>
    </citation>
    <scope>NUCLEOTIDE SEQUENCE [LARGE SCALE GENOMIC DNA]</scope>
    <source>
        <strain evidence="10 11">RCC 1105</strain>
    </source>
</reference>
<keyword evidence="3" id="KW-0436">Ligase</keyword>
<dbReference type="RefSeq" id="XP_007513435.1">
    <property type="nucleotide sequence ID" value="XM_007513373.1"/>
</dbReference>
<dbReference type="Pfam" id="PF01259">
    <property type="entry name" value="SAICAR_synt"/>
    <property type="match status" value="1"/>
</dbReference>
<dbReference type="KEGG" id="bpg:Bathy04g04650"/>
<dbReference type="Gene3D" id="3.30.470.20">
    <property type="entry name" value="ATP-grasp fold, B domain"/>
    <property type="match status" value="1"/>
</dbReference>
<evidence type="ECO:0000256" key="7">
    <source>
        <dbReference type="ARBA" id="ARBA00030409"/>
    </source>
</evidence>
<dbReference type="PROSITE" id="PS01057">
    <property type="entry name" value="SAICAR_SYNTHETASE_1"/>
    <property type="match status" value="1"/>
</dbReference>
<keyword evidence="6" id="KW-0067">ATP-binding</keyword>
<name>K8EU43_9CHLO</name>
<evidence type="ECO:0000256" key="5">
    <source>
        <dbReference type="ARBA" id="ARBA00022755"/>
    </source>
</evidence>
<dbReference type="AlphaFoldDB" id="K8EU43"/>
<proteinExistence type="inferred from homology"/>
<dbReference type="STRING" id="41875.K8EU43"/>
<keyword evidence="5" id="KW-0658">Purine biosynthesis</keyword>
<dbReference type="GO" id="GO:0005737">
    <property type="term" value="C:cytoplasm"/>
    <property type="evidence" value="ECO:0007669"/>
    <property type="project" value="TreeGrafter"/>
</dbReference>
<dbReference type="Gene3D" id="3.30.200.20">
    <property type="entry name" value="Phosphorylase Kinase, domain 1"/>
    <property type="match status" value="1"/>
</dbReference>
<evidence type="ECO:0000259" key="9">
    <source>
        <dbReference type="Pfam" id="PF01259"/>
    </source>
</evidence>
<organism evidence="10 11">
    <name type="scientific">Bathycoccus prasinos</name>
    <dbReference type="NCBI Taxonomy" id="41875"/>
    <lineage>
        <taxon>Eukaryota</taxon>
        <taxon>Viridiplantae</taxon>
        <taxon>Chlorophyta</taxon>
        <taxon>Mamiellophyceae</taxon>
        <taxon>Mamiellales</taxon>
        <taxon>Bathycoccaceae</taxon>
        <taxon>Bathycoccus</taxon>
    </lineage>
</organism>
<dbReference type="eggNOG" id="KOG2835">
    <property type="taxonomic scope" value="Eukaryota"/>
</dbReference>
<dbReference type="GeneID" id="19016491"/>
<evidence type="ECO:0000256" key="8">
    <source>
        <dbReference type="SAM" id="MobiDB-lite"/>
    </source>
</evidence>
<evidence type="ECO:0000256" key="2">
    <source>
        <dbReference type="ARBA" id="ARBA00012217"/>
    </source>
</evidence>
<dbReference type="EC" id="6.3.2.6" evidence="2"/>
<keyword evidence="4" id="KW-0547">Nucleotide-binding</keyword>
<dbReference type="EMBL" id="FO082275">
    <property type="protein sequence ID" value="CCO15960.1"/>
    <property type="molecule type" value="Genomic_DNA"/>
</dbReference>
<dbReference type="GO" id="GO:0004639">
    <property type="term" value="F:phosphoribosylaminoimidazolesuccinocarboxamide synthase activity"/>
    <property type="evidence" value="ECO:0007669"/>
    <property type="project" value="UniProtKB-EC"/>
</dbReference>
<sequence length="431" mass="49040">MLKMMFSTPVASSSSSSSYNNKNKNNNSRMNSKSSRSSINDWKKRNEKTLCREEVVFTSSRGGLRGGKRGGVVFVASASSSSASKSEDVKGITPSEEIRKAAVLAVSSCVTSTALPILETKKFKRYEGKVRDTYVNDDILVAVTTDRQSAFDRHLANIPFKGAVLNMTAFWWFEQTEKICPNAVLVKPPVHPNVSIMRKCEVFPIEFVVRGYLTGSTSTSLWTHYKNGGRNYCGNPLEDGMEKNVKLPKNIVTPTTKEKEHDRPISLEDIVKENWMNKEDLDYCVEKTLEIFNFSQRVAKERNLILVDTKYEFGKDPKTGKIYLIDEINTPDSSRYWIQNTYEERVLKNKQEPDMIDKEFLRLWFADRCDPYDTSKPLPEAPTDLKCELSAKYALLFEMITGEKFQIPELQSNTDANANVNEKIKEALEKM</sequence>
<evidence type="ECO:0000256" key="6">
    <source>
        <dbReference type="ARBA" id="ARBA00022840"/>
    </source>
</evidence>
<evidence type="ECO:0000256" key="1">
    <source>
        <dbReference type="ARBA" id="ARBA00004672"/>
    </source>
</evidence>
<gene>
    <name evidence="10" type="ORF">Bathy04g04650</name>
</gene>
<feature type="domain" description="SAICAR synthetase/ADE2 N-terminal" evidence="9">
    <location>
        <begin position="125"/>
        <end position="375"/>
    </location>
</feature>
<comment type="pathway">
    <text evidence="1">Purine metabolism; IMP biosynthesis via de novo pathway; 5-amino-1-(5-phospho-D-ribosyl)imidazole-4-carboxamide from 5-amino-1-(5-phospho-D-ribosyl)imidazole-4-carboxylate: step 1/2.</text>
</comment>
<dbReference type="OrthoDB" id="9991235at2759"/>
<dbReference type="GO" id="GO:0006189">
    <property type="term" value="P:'de novo' IMP biosynthetic process"/>
    <property type="evidence" value="ECO:0007669"/>
    <property type="project" value="UniProtKB-UniPathway"/>
</dbReference>
<feature type="region of interest" description="Disordered" evidence="8">
    <location>
        <begin position="1"/>
        <end position="43"/>
    </location>
</feature>
<dbReference type="SUPFAM" id="SSF56104">
    <property type="entry name" value="SAICAR synthase-like"/>
    <property type="match status" value="1"/>
</dbReference>
<dbReference type="GO" id="GO:0005524">
    <property type="term" value="F:ATP binding"/>
    <property type="evidence" value="ECO:0007669"/>
    <property type="project" value="UniProtKB-KW"/>
</dbReference>
<dbReference type="InterPro" id="IPR028923">
    <property type="entry name" value="SAICAR_synt/ADE2_N"/>
</dbReference>
<dbReference type="HAMAP" id="MF_00137">
    <property type="entry name" value="SAICAR_synth"/>
    <property type="match status" value="1"/>
</dbReference>
<dbReference type="Proteomes" id="UP000198341">
    <property type="component" value="Chromosome 4"/>
</dbReference>
<dbReference type="PANTHER" id="PTHR43700">
    <property type="entry name" value="PHOSPHORIBOSYLAMINOIMIDAZOLE-SUCCINOCARBOXAMIDE SYNTHASE"/>
    <property type="match status" value="1"/>
</dbReference>
<keyword evidence="11" id="KW-1185">Reference proteome</keyword>
<dbReference type="UniPathway" id="UPA00074">
    <property type="reaction ID" value="UER00131"/>
</dbReference>
<evidence type="ECO:0000313" key="11">
    <source>
        <dbReference type="Proteomes" id="UP000198341"/>
    </source>
</evidence>
<protein>
    <recommendedName>
        <fullName evidence="2">phosphoribosylaminoimidazolesuccinocarboxamide synthase</fullName>
        <ecNumber evidence="2">6.3.2.6</ecNumber>
    </recommendedName>
    <alternativeName>
        <fullName evidence="7">SAICAR synthetase</fullName>
    </alternativeName>
</protein>
<evidence type="ECO:0000256" key="4">
    <source>
        <dbReference type="ARBA" id="ARBA00022741"/>
    </source>
</evidence>
<dbReference type="InterPro" id="IPR018236">
    <property type="entry name" value="SAICAR_synthetase_CS"/>
</dbReference>